<protein>
    <submittedName>
        <fullName evidence="2">DUF3829 domain-containing protein</fullName>
    </submittedName>
</protein>
<evidence type="ECO:0000256" key="1">
    <source>
        <dbReference type="SAM" id="MobiDB-lite"/>
    </source>
</evidence>
<evidence type="ECO:0000313" key="3">
    <source>
        <dbReference type="Proteomes" id="UP000309215"/>
    </source>
</evidence>
<dbReference type="PROSITE" id="PS51257">
    <property type="entry name" value="PROKAR_LIPOPROTEIN"/>
    <property type="match status" value="1"/>
</dbReference>
<keyword evidence="3" id="KW-1185">Reference proteome</keyword>
<name>A0A4U1JE05_9BACT</name>
<feature type="compositionally biased region" description="Basic and acidic residues" evidence="1">
    <location>
        <begin position="398"/>
        <end position="408"/>
    </location>
</feature>
<feature type="region of interest" description="Disordered" evidence="1">
    <location>
        <begin position="369"/>
        <end position="408"/>
    </location>
</feature>
<accession>A0A4U1JE05</accession>
<dbReference type="AlphaFoldDB" id="A0A4U1JE05"/>
<gene>
    <name evidence="2" type="ORF">E8A74_13065</name>
</gene>
<dbReference type="Proteomes" id="UP000309215">
    <property type="component" value="Unassembled WGS sequence"/>
</dbReference>
<sequence>MIRLRSFLPFVLALAPLTVGCKKEEPPAPAPEAKPSAAMLPSGKGKLPLRTPIAPIPKFDPQAMKNYRLEVCYFGTLTLRQARDAYLGSLGKDEPSEKKIPSFGIPGASLPPAPPTLAPPPKPGTSAASSAGPVASAAPANSAFVGRKMADMGMRAPHERNARACTVAADLKEPAMPDIDAALTTFAPFSLELSRNIAAASVYYQREEYSKDKFERGKELHKKLVADFAKLDENADKLGSAIAAWHKEHPVDMAKLDEGERLVLTAYDRARGLVLSVLAKKIDTAAYKEGVAALAKDIEAIKTFGTNNTSDPWARITVPPLSAFQKAAEEAQAKISDKGIEPDGFLPLVNGFTSVIEAKHRALSRALTAKGQVVEPKGPPMRQIPTPGQPGQPGQQVEHPDDHAGHAH</sequence>
<evidence type="ECO:0000313" key="2">
    <source>
        <dbReference type="EMBL" id="TKD09202.1"/>
    </source>
</evidence>
<feature type="compositionally biased region" description="Basic and acidic residues" evidence="1">
    <location>
        <begin position="91"/>
        <end position="100"/>
    </location>
</feature>
<dbReference type="RefSeq" id="WP_136929311.1">
    <property type="nucleotide sequence ID" value="NZ_SSMQ01000011.1"/>
</dbReference>
<feature type="region of interest" description="Disordered" evidence="1">
    <location>
        <begin position="90"/>
        <end position="134"/>
    </location>
</feature>
<organism evidence="2 3">
    <name type="scientific">Polyangium fumosum</name>
    <dbReference type="NCBI Taxonomy" id="889272"/>
    <lineage>
        <taxon>Bacteria</taxon>
        <taxon>Pseudomonadati</taxon>
        <taxon>Myxococcota</taxon>
        <taxon>Polyangia</taxon>
        <taxon>Polyangiales</taxon>
        <taxon>Polyangiaceae</taxon>
        <taxon>Polyangium</taxon>
    </lineage>
</organism>
<feature type="compositionally biased region" description="Low complexity" evidence="1">
    <location>
        <begin position="124"/>
        <end position="134"/>
    </location>
</feature>
<comment type="caution">
    <text evidence="2">The sequence shown here is derived from an EMBL/GenBank/DDBJ whole genome shotgun (WGS) entry which is preliminary data.</text>
</comment>
<reference evidence="2 3" key="1">
    <citation type="submission" date="2019-04" db="EMBL/GenBank/DDBJ databases">
        <authorList>
            <person name="Li Y."/>
            <person name="Wang J."/>
        </authorList>
    </citation>
    <scope>NUCLEOTIDE SEQUENCE [LARGE SCALE GENOMIC DNA]</scope>
    <source>
        <strain evidence="2 3">DSM 14668</strain>
    </source>
</reference>
<dbReference type="OrthoDB" id="5497550at2"/>
<proteinExistence type="predicted"/>
<dbReference type="Pfam" id="PF12889">
    <property type="entry name" value="DUF3829"/>
    <property type="match status" value="1"/>
</dbReference>
<dbReference type="EMBL" id="SSMQ01000011">
    <property type="protein sequence ID" value="TKD09202.1"/>
    <property type="molecule type" value="Genomic_DNA"/>
</dbReference>
<dbReference type="InterPro" id="IPR024291">
    <property type="entry name" value="DUF3829"/>
</dbReference>
<feature type="compositionally biased region" description="Pro residues" evidence="1">
    <location>
        <begin position="109"/>
        <end position="123"/>
    </location>
</feature>